<keyword evidence="1" id="KW-0472">Membrane</keyword>
<keyword evidence="4" id="KW-1185">Reference proteome</keyword>
<keyword evidence="1" id="KW-1133">Transmembrane helix</keyword>
<evidence type="ECO:0000256" key="1">
    <source>
        <dbReference type="SAM" id="Phobius"/>
    </source>
</evidence>
<dbReference type="PANTHER" id="PTHR34512">
    <property type="entry name" value="CELL SURFACE PROTEIN"/>
    <property type="match status" value="1"/>
</dbReference>
<dbReference type="Gene3D" id="2.40.10.480">
    <property type="match status" value="1"/>
</dbReference>
<comment type="caution">
    <text evidence="3">The sequence shown here is derived from an EMBL/GenBank/DDBJ whole genome shotgun (WGS) entry which is preliminary data.</text>
</comment>
<dbReference type="InterPro" id="IPR011047">
    <property type="entry name" value="Quinoprotein_ADH-like_sf"/>
</dbReference>
<dbReference type="Pfam" id="PF13360">
    <property type="entry name" value="PQQ_2"/>
    <property type="match status" value="2"/>
</dbReference>
<dbReference type="SUPFAM" id="SSF50998">
    <property type="entry name" value="Quinoprotein alcohol dehydrogenase-like"/>
    <property type="match status" value="2"/>
</dbReference>
<dbReference type="RefSeq" id="WP_336541649.1">
    <property type="nucleotide sequence ID" value="NZ_JBBAYL010000007.1"/>
</dbReference>
<reference evidence="3 4" key="1">
    <citation type="submission" date="2024-03" db="EMBL/GenBank/DDBJ databases">
        <title>First Report of Pectobacterium brasiliscabiei causing potato scab in china.</title>
        <authorList>
            <person name="Handique U."/>
        </authorList>
    </citation>
    <scope>NUCLEOTIDE SEQUENCE [LARGE SCALE GENOMIC DNA]</scope>
    <source>
        <strain evidence="3 4">ZRIMU1503</strain>
    </source>
</reference>
<sequence length="458" mass="49096">MTTERVEEKVRETLHAVALDRVRAPGDLAEQVVRRRGRRRFAQVVGAAVAVAAIGLGAVFGLGGGASLDRDRPVRPAESPEGWTPWQIDAPGAAERGCLVDGAALYCAGSKYDAAKFDAATGERLWTVEINGGGDGPDHPFAVRDGVLYGYRNHTADKQPDGDYAGGTDLMAVNTDTGRMLWSVEMAHDNRDDQSALLIDGAVLANTPTDRTMSALDPLTGEEKWRHTWDKGIWCDRAVLSGVPYLLCTPETKKPGDTDVLRLDPATGRTEKVMTLPGRQEIAGTSGDRLVLMAAANADHPTAGDLRLTLVDGAGTRITHPYRIDGPRAGSDVVGDRLITVNQQGEATAVSLTTGKTLWTSPVGFKMPDQESTDGMVNGIAAPVLSEKQRVVYFLDPSGDLSGLDLRTGERVWRDHVDLGTSGSGAAYRGRPQLVSYEDVLIARNGGRMVSLLPRFTD</sequence>
<dbReference type="InterPro" id="IPR002372">
    <property type="entry name" value="PQQ_rpt_dom"/>
</dbReference>
<proteinExistence type="predicted"/>
<dbReference type="SMART" id="SM00564">
    <property type="entry name" value="PQQ"/>
    <property type="match status" value="4"/>
</dbReference>
<dbReference type="InterPro" id="IPR018391">
    <property type="entry name" value="PQQ_b-propeller_rpt"/>
</dbReference>
<dbReference type="InterPro" id="IPR015943">
    <property type="entry name" value="WD40/YVTN_repeat-like_dom_sf"/>
</dbReference>
<feature type="domain" description="Pyrrolo-quinoline quinone repeat" evidence="2">
    <location>
        <begin position="115"/>
        <end position="230"/>
    </location>
</feature>
<dbReference type="Gene3D" id="2.130.10.10">
    <property type="entry name" value="YVTN repeat-like/Quinoprotein amine dehydrogenase"/>
    <property type="match status" value="1"/>
</dbReference>
<dbReference type="PANTHER" id="PTHR34512:SF30">
    <property type="entry name" value="OUTER MEMBRANE PROTEIN ASSEMBLY FACTOR BAMB"/>
    <property type="match status" value="1"/>
</dbReference>
<accession>A0ABU8GIR1</accession>
<dbReference type="Proteomes" id="UP001365781">
    <property type="component" value="Unassembled WGS sequence"/>
</dbReference>
<evidence type="ECO:0000313" key="4">
    <source>
        <dbReference type="Proteomes" id="UP001365781"/>
    </source>
</evidence>
<dbReference type="EMBL" id="JBBAYM010000016">
    <property type="protein sequence ID" value="MEI5612266.1"/>
    <property type="molecule type" value="Genomic_DNA"/>
</dbReference>
<feature type="transmembrane region" description="Helical" evidence="1">
    <location>
        <begin position="44"/>
        <end position="66"/>
    </location>
</feature>
<evidence type="ECO:0000259" key="2">
    <source>
        <dbReference type="Pfam" id="PF13360"/>
    </source>
</evidence>
<feature type="domain" description="Pyrrolo-quinoline quinone repeat" evidence="2">
    <location>
        <begin position="258"/>
        <end position="451"/>
    </location>
</feature>
<evidence type="ECO:0000313" key="3">
    <source>
        <dbReference type="EMBL" id="MEI5612266.1"/>
    </source>
</evidence>
<protein>
    <submittedName>
        <fullName evidence="3">PQQ-binding-like beta-propeller repeat protein</fullName>
    </submittedName>
</protein>
<name>A0ABU8GIR1_9ACTN</name>
<organism evidence="3 4">
    <name type="scientific">Streptomyces brasiliscabiei</name>
    <dbReference type="NCBI Taxonomy" id="2736302"/>
    <lineage>
        <taxon>Bacteria</taxon>
        <taxon>Bacillati</taxon>
        <taxon>Actinomycetota</taxon>
        <taxon>Actinomycetes</taxon>
        <taxon>Kitasatosporales</taxon>
        <taxon>Streptomycetaceae</taxon>
        <taxon>Streptomyces</taxon>
    </lineage>
</organism>
<gene>
    <name evidence="3" type="ORF">WB403_24210</name>
</gene>
<keyword evidence="1" id="KW-0812">Transmembrane</keyword>